<dbReference type="OrthoDB" id="693945at2759"/>
<reference evidence="2" key="1">
    <citation type="submission" date="2025-08" db="UniProtKB">
        <authorList>
            <consortium name="RefSeq"/>
        </authorList>
    </citation>
    <scope>IDENTIFICATION</scope>
</reference>
<accession>A0A1U8Q0S2</accession>
<name>A0A1U8Q0S2_NELNU</name>
<evidence type="ECO:0000313" key="2">
    <source>
        <dbReference type="RefSeq" id="XP_019051625.1"/>
    </source>
</evidence>
<dbReference type="KEGG" id="nnu:109114047"/>
<dbReference type="GeneID" id="109114047"/>
<organism evidence="1 2">
    <name type="scientific">Nelumbo nucifera</name>
    <name type="common">Sacred lotus</name>
    <dbReference type="NCBI Taxonomy" id="4432"/>
    <lineage>
        <taxon>Eukaryota</taxon>
        <taxon>Viridiplantae</taxon>
        <taxon>Streptophyta</taxon>
        <taxon>Embryophyta</taxon>
        <taxon>Tracheophyta</taxon>
        <taxon>Spermatophyta</taxon>
        <taxon>Magnoliopsida</taxon>
        <taxon>Proteales</taxon>
        <taxon>Nelumbonaceae</taxon>
        <taxon>Nelumbo</taxon>
    </lineage>
</organism>
<dbReference type="Proteomes" id="UP000189703">
    <property type="component" value="Unplaced"/>
</dbReference>
<proteinExistence type="predicted"/>
<gene>
    <name evidence="2" type="primary">LOC109114047</name>
</gene>
<evidence type="ECO:0000313" key="1">
    <source>
        <dbReference type="Proteomes" id="UP000189703"/>
    </source>
</evidence>
<dbReference type="AlphaFoldDB" id="A0A1U8Q0S2"/>
<protein>
    <submittedName>
        <fullName evidence="2">Uncharacterized protein LOC109114047</fullName>
    </submittedName>
</protein>
<keyword evidence="1" id="KW-1185">Reference proteome</keyword>
<dbReference type="RefSeq" id="XP_019051625.1">
    <property type="nucleotide sequence ID" value="XM_019196080.1"/>
</dbReference>
<sequence>METSSCFIYNSDKFFYDSLIPPLHSAQQLQYGQLPLTRMHYRLTASDMAALAVKPSTAHSYGFQLRDLWLLKWQHYRMTASDMAALAVKASTAHSYDFRLRDLCQANCSTSFQRSLAVEMGLSSQRSLPSELFNRDIC</sequence>